<evidence type="ECO:0000313" key="3">
    <source>
        <dbReference type="EMBL" id="KAK4347873.1"/>
    </source>
</evidence>
<dbReference type="Proteomes" id="UP001291623">
    <property type="component" value="Unassembled WGS sequence"/>
</dbReference>
<evidence type="ECO:0000313" key="4">
    <source>
        <dbReference type="Proteomes" id="UP001291623"/>
    </source>
</evidence>
<dbReference type="InterPro" id="IPR011990">
    <property type="entry name" value="TPR-like_helical_dom_sf"/>
</dbReference>
<dbReference type="GO" id="GO:0003723">
    <property type="term" value="F:RNA binding"/>
    <property type="evidence" value="ECO:0007669"/>
    <property type="project" value="InterPro"/>
</dbReference>
<evidence type="ECO:0008006" key="5">
    <source>
        <dbReference type="Google" id="ProtNLM"/>
    </source>
</evidence>
<organism evidence="3 4">
    <name type="scientific">Anisodus tanguticus</name>
    <dbReference type="NCBI Taxonomy" id="243964"/>
    <lineage>
        <taxon>Eukaryota</taxon>
        <taxon>Viridiplantae</taxon>
        <taxon>Streptophyta</taxon>
        <taxon>Embryophyta</taxon>
        <taxon>Tracheophyta</taxon>
        <taxon>Spermatophyta</taxon>
        <taxon>Magnoliopsida</taxon>
        <taxon>eudicotyledons</taxon>
        <taxon>Gunneridae</taxon>
        <taxon>Pentapetalae</taxon>
        <taxon>asterids</taxon>
        <taxon>lamiids</taxon>
        <taxon>Solanales</taxon>
        <taxon>Solanaceae</taxon>
        <taxon>Solanoideae</taxon>
        <taxon>Hyoscyameae</taxon>
        <taxon>Anisodus</taxon>
    </lineage>
</organism>
<dbReference type="Pfam" id="PF01535">
    <property type="entry name" value="PPR"/>
    <property type="match status" value="1"/>
</dbReference>
<gene>
    <name evidence="3" type="ORF">RND71_034212</name>
</gene>
<keyword evidence="4" id="KW-1185">Reference proteome</keyword>
<proteinExistence type="predicted"/>
<dbReference type="InterPro" id="IPR046848">
    <property type="entry name" value="E_motif"/>
</dbReference>
<dbReference type="Pfam" id="PF13041">
    <property type="entry name" value="PPR_2"/>
    <property type="match status" value="1"/>
</dbReference>
<dbReference type="InterPro" id="IPR046960">
    <property type="entry name" value="PPR_At4g14850-like_plant"/>
</dbReference>
<protein>
    <recommendedName>
        <fullName evidence="5">Pentatricopeptide repeat-containing protein</fullName>
    </recommendedName>
</protein>
<accession>A0AAE1UWU6</accession>
<dbReference type="NCBIfam" id="TIGR00756">
    <property type="entry name" value="PPR"/>
    <property type="match status" value="1"/>
</dbReference>
<dbReference type="EMBL" id="JAVYJV010000018">
    <property type="protein sequence ID" value="KAK4347873.1"/>
    <property type="molecule type" value="Genomic_DNA"/>
</dbReference>
<dbReference type="PANTHER" id="PTHR47926:SF347">
    <property type="entry name" value="PENTATRICOPEPTIDE REPEAT-CONTAINING PROTEIN"/>
    <property type="match status" value="1"/>
</dbReference>
<dbReference type="GO" id="GO:0009451">
    <property type="term" value="P:RNA modification"/>
    <property type="evidence" value="ECO:0007669"/>
    <property type="project" value="InterPro"/>
</dbReference>
<dbReference type="Pfam" id="PF20431">
    <property type="entry name" value="E_motif"/>
    <property type="match status" value="1"/>
</dbReference>
<reference evidence="3" key="1">
    <citation type="submission" date="2023-12" db="EMBL/GenBank/DDBJ databases">
        <title>Genome assembly of Anisodus tanguticus.</title>
        <authorList>
            <person name="Wang Y.-J."/>
        </authorList>
    </citation>
    <scope>NUCLEOTIDE SEQUENCE</scope>
    <source>
        <strain evidence="3">KB-2021</strain>
        <tissue evidence="3">Leaf</tissue>
    </source>
</reference>
<keyword evidence="1" id="KW-0677">Repeat</keyword>
<dbReference type="Gene3D" id="1.25.40.10">
    <property type="entry name" value="Tetratricopeptide repeat domain"/>
    <property type="match status" value="1"/>
</dbReference>
<dbReference type="InterPro" id="IPR002885">
    <property type="entry name" value="PPR_rpt"/>
</dbReference>
<name>A0AAE1UWU6_9SOLA</name>
<comment type="caution">
    <text evidence="3">The sequence shown here is derived from an EMBL/GenBank/DDBJ whole genome shotgun (WGS) entry which is preliminary data.</text>
</comment>
<dbReference type="PANTHER" id="PTHR47926">
    <property type="entry name" value="PENTATRICOPEPTIDE REPEAT-CONTAINING PROTEIN"/>
    <property type="match status" value="1"/>
</dbReference>
<sequence length="263" mass="29297">MINRREVCPDLDCLSSVLASCQLIGDLRSAKEIHAHGIKLESPFTFHRSSGPALLTLYVKCGRIQDARHVFELMDRTDVVAWNSMIHGFTELGMKESALEYFKEMLTIGIKINETTLSIVLPVCDLKYGKQIHAYIYHGAVRGMVSLPFGMHLFSCIRNVGALEMLYLHFLIRHRFYTENVSYAEQAYNSILAAALALQKVSIGVLASENLVELEPENPGHYVTLSSLYTKAGRISDALAVRKLMETKGLVKGSGCSWVVEGN</sequence>
<dbReference type="PROSITE" id="PS51375">
    <property type="entry name" value="PPR"/>
    <property type="match status" value="2"/>
</dbReference>
<evidence type="ECO:0000256" key="1">
    <source>
        <dbReference type="ARBA" id="ARBA00022737"/>
    </source>
</evidence>
<feature type="repeat" description="PPR" evidence="2">
    <location>
        <begin position="218"/>
        <end position="252"/>
    </location>
</feature>
<dbReference type="AlphaFoldDB" id="A0AAE1UWU6"/>
<evidence type="ECO:0000256" key="2">
    <source>
        <dbReference type="PROSITE-ProRule" id="PRU00708"/>
    </source>
</evidence>
<feature type="repeat" description="PPR" evidence="2">
    <location>
        <begin position="78"/>
        <end position="112"/>
    </location>
</feature>